<gene>
    <name evidence="1" type="ORF">GCM10011374_31590</name>
</gene>
<reference evidence="1" key="2">
    <citation type="submission" date="2020-09" db="EMBL/GenBank/DDBJ databases">
        <authorList>
            <person name="Sun Q."/>
            <person name="Zhou Y."/>
        </authorList>
    </citation>
    <scope>NUCLEOTIDE SEQUENCE</scope>
    <source>
        <strain evidence="1">CGMCC 1.12187</strain>
    </source>
</reference>
<proteinExistence type="predicted"/>
<dbReference type="AlphaFoldDB" id="A0A917H218"/>
<keyword evidence="2" id="KW-1185">Reference proteome</keyword>
<evidence type="ECO:0000313" key="2">
    <source>
        <dbReference type="Proteomes" id="UP000638848"/>
    </source>
</evidence>
<dbReference type="RefSeq" id="WP_188538947.1">
    <property type="nucleotide sequence ID" value="NZ_BMEQ01000021.1"/>
</dbReference>
<protein>
    <submittedName>
        <fullName evidence="1">Uncharacterized protein</fullName>
    </submittedName>
</protein>
<name>A0A917H218_9MICC</name>
<sequence length="333" mass="34470">MRQYRTPTIFVLVVLAVLVLIVLATPAGATRAAWVSQDRVDVPGLTMAEIRFGVTGGDDVATLTNSSGFGLAYRPALAEVRPAGTGTTAEHLAALLATGPAFSYHPGATECSGAAGRWTATAGGPVDPAGDSREPLPEGAAETLCLAVAPAAGQDEALRALHGRQFDVVTTLEAVPAGGGSWSRTDSSWTARYVVDAPPAEEQPAEEPTTAPAPAGRCTADGKDAVLSWSWAGGTDPAATRWEVLRRPGTGGEWTSLRLVEVGAAPEARLTHLDVPETDGGPSKNVPYEFTVRPHQAQEGTAQETTAPGPGLPVWTLVSPGNSKKLECQAVRP</sequence>
<comment type="caution">
    <text evidence="1">The sequence shown here is derived from an EMBL/GenBank/DDBJ whole genome shotgun (WGS) entry which is preliminary data.</text>
</comment>
<reference evidence="1" key="1">
    <citation type="journal article" date="2014" name="Int. J. Syst. Evol. Microbiol.">
        <title>Complete genome sequence of Corynebacterium casei LMG S-19264T (=DSM 44701T), isolated from a smear-ripened cheese.</title>
        <authorList>
            <consortium name="US DOE Joint Genome Institute (JGI-PGF)"/>
            <person name="Walter F."/>
            <person name="Albersmeier A."/>
            <person name="Kalinowski J."/>
            <person name="Ruckert C."/>
        </authorList>
    </citation>
    <scope>NUCLEOTIDE SEQUENCE</scope>
    <source>
        <strain evidence="1">CGMCC 1.12187</strain>
    </source>
</reference>
<evidence type="ECO:0000313" key="1">
    <source>
        <dbReference type="EMBL" id="GGG65429.1"/>
    </source>
</evidence>
<dbReference type="Proteomes" id="UP000638848">
    <property type="component" value="Unassembled WGS sequence"/>
</dbReference>
<accession>A0A917H218</accession>
<organism evidence="1 2">
    <name type="scientific">Kocuria dechangensis</name>
    <dbReference type="NCBI Taxonomy" id="1176249"/>
    <lineage>
        <taxon>Bacteria</taxon>
        <taxon>Bacillati</taxon>
        <taxon>Actinomycetota</taxon>
        <taxon>Actinomycetes</taxon>
        <taxon>Micrococcales</taxon>
        <taxon>Micrococcaceae</taxon>
        <taxon>Kocuria</taxon>
    </lineage>
</organism>
<dbReference type="EMBL" id="BMEQ01000021">
    <property type="protein sequence ID" value="GGG65429.1"/>
    <property type="molecule type" value="Genomic_DNA"/>
</dbReference>